<dbReference type="InParanoid" id="E9FW15"/>
<evidence type="ECO:0000313" key="1">
    <source>
        <dbReference type="EMBL" id="EFX89002.1"/>
    </source>
</evidence>
<name>E9FW15_DAPPU</name>
<organism evidence="1 2">
    <name type="scientific">Daphnia pulex</name>
    <name type="common">Water flea</name>
    <dbReference type="NCBI Taxonomy" id="6669"/>
    <lineage>
        <taxon>Eukaryota</taxon>
        <taxon>Metazoa</taxon>
        <taxon>Ecdysozoa</taxon>
        <taxon>Arthropoda</taxon>
        <taxon>Crustacea</taxon>
        <taxon>Branchiopoda</taxon>
        <taxon>Diplostraca</taxon>
        <taxon>Cladocera</taxon>
        <taxon>Anomopoda</taxon>
        <taxon>Daphniidae</taxon>
        <taxon>Daphnia</taxon>
    </lineage>
</organism>
<protein>
    <submittedName>
        <fullName evidence="1">Uncharacterized protein</fullName>
    </submittedName>
</protein>
<dbReference type="EMBL" id="GL732525">
    <property type="protein sequence ID" value="EFX89002.1"/>
    <property type="molecule type" value="Genomic_DNA"/>
</dbReference>
<dbReference type="HOGENOM" id="CLU_2401875_0_0_1"/>
<gene>
    <name evidence="1" type="ORF">DAPPUDRAFT_233890</name>
</gene>
<reference evidence="1 2" key="1">
    <citation type="journal article" date="2011" name="Science">
        <title>The ecoresponsive genome of Daphnia pulex.</title>
        <authorList>
            <person name="Colbourne J.K."/>
            <person name="Pfrender M.E."/>
            <person name="Gilbert D."/>
            <person name="Thomas W.K."/>
            <person name="Tucker A."/>
            <person name="Oakley T.H."/>
            <person name="Tokishita S."/>
            <person name="Aerts A."/>
            <person name="Arnold G.J."/>
            <person name="Basu M.K."/>
            <person name="Bauer D.J."/>
            <person name="Caceres C.E."/>
            <person name="Carmel L."/>
            <person name="Casola C."/>
            <person name="Choi J.H."/>
            <person name="Detter J.C."/>
            <person name="Dong Q."/>
            <person name="Dusheyko S."/>
            <person name="Eads B.D."/>
            <person name="Frohlich T."/>
            <person name="Geiler-Samerotte K.A."/>
            <person name="Gerlach D."/>
            <person name="Hatcher P."/>
            <person name="Jogdeo S."/>
            <person name="Krijgsveld J."/>
            <person name="Kriventseva E.V."/>
            <person name="Kultz D."/>
            <person name="Laforsch C."/>
            <person name="Lindquist E."/>
            <person name="Lopez J."/>
            <person name="Manak J.R."/>
            <person name="Muller J."/>
            <person name="Pangilinan J."/>
            <person name="Patwardhan R.P."/>
            <person name="Pitluck S."/>
            <person name="Pritham E.J."/>
            <person name="Rechtsteiner A."/>
            <person name="Rho M."/>
            <person name="Rogozin I.B."/>
            <person name="Sakarya O."/>
            <person name="Salamov A."/>
            <person name="Schaack S."/>
            <person name="Shapiro H."/>
            <person name="Shiga Y."/>
            <person name="Skalitzky C."/>
            <person name="Smith Z."/>
            <person name="Souvorov A."/>
            <person name="Sung W."/>
            <person name="Tang Z."/>
            <person name="Tsuchiya D."/>
            <person name="Tu H."/>
            <person name="Vos H."/>
            <person name="Wang M."/>
            <person name="Wolf Y.I."/>
            <person name="Yamagata H."/>
            <person name="Yamada T."/>
            <person name="Ye Y."/>
            <person name="Shaw J.R."/>
            <person name="Andrews J."/>
            <person name="Crease T.J."/>
            <person name="Tang H."/>
            <person name="Lucas S.M."/>
            <person name="Robertson H.M."/>
            <person name="Bork P."/>
            <person name="Koonin E.V."/>
            <person name="Zdobnov E.M."/>
            <person name="Grigoriev I.V."/>
            <person name="Lynch M."/>
            <person name="Boore J.L."/>
        </authorList>
    </citation>
    <scope>NUCLEOTIDE SEQUENCE [LARGE SCALE GENOMIC DNA]</scope>
</reference>
<proteinExistence type="predicted"/>
<sequence length="93" mass="10171">MFPVILTRGEETAAEMRIRVGSMMAALMNCGPSSLIQQVFGQQQNDCAQFVIRFVFFATTVPAARPAAGQLPFTNNTKDPHNLSSLELMGYST</sequence>
<accession>E9FW15</accession>
<dbReference type="KEGG" id="dpx:DAPPUDRAFT_233890"/>
<dbReference type="AlphaFoldDB" id="E9FW15"/>
<dbReference type="Proteomes" id="UP000000305">
    <property type="component" value="Unassembled WGS sequence"/>
</dbReference>
<evidence type="ECO:0000313" key="2">
    <source>
        <dbReference type="Proteomes" id="UP000000305"/>
    </source>
</evidence>
<keyword evidence="2" id="KW-1185">Reference proteome</keyword>